<evidence type="ECO:0000313" key="7">
    <source>
        <dbReference type="Proteomes" id="UP000236327"/>
    </source>
</evidence>
<evidence type="ECO:0000256" key="2">
    <source>
        <dbReference type="ARBA" id="ARBA00022989"/>
    </source>
</evidence>
<name>A0A2K2FX85_9SPHN</name>
<accession>A0A2K2FX85</accession>
<feature type="transmembrane region" description="Helical" evidence="4">
    <location>
        <begin position="231"/>
        <end position="252"/>
    </location>
</feature>
<evidence type="ECO:0000313" key="6">
    <source>
        <dbReference type="EMBL" id="PNU03374.1"/>
    </source>
</evidence>
<feature type="transmembrane region" description="Helical" evidence="4">
    <location>
        <begin position="355"/>
        <end position="374"/>
    </location>
</feature>
<feature type="transmembrane region" description="Helical" evidence="4">
    <location>
        <begin position="386"/>
        <end position="406"/>
    </location>
</feature>
<protein>
    <recommendedName>
        <fullName evidence="5">Major facilitator superfamily (MFS) profile domain-containing protein</fullName>
    </recommendedName>
</protein>
<dbReference type="Proteomes" id="UP000236327">
    <property type="component" value="Unassembled WGS sequence"/>
</dbReference>
<dbReference type="OrthoDB" id="9796632at2"/>
<sequence length="417" mass="43965">MSNTVGSAGEPRRGEFARGWKIVLAATLGVGLGLSPMPVYTLGMLAPALAADFGWSIAQVMGVMSITTLTVVLSAPLTGLLTNRFGARNVALCSVVLFGLGVLSLAFSGGSILGFYLTWGFIALGGAGTLPITWTRLVNEHFHRNKGLALGLAMMGSGLFGIFAKPYVRWLIEQWGWRGAFIGLGLLPLVLALPAAFVWFRTPESPANEASAPAVPMGGMTTAQAVRDWRFWLLALALVPISFALGGAVPNMEGILHAGKLDSGTIASLTPLIGLSAIIGRLVGGWLLDRFWAPAIGTILLALPGLSYWSLIGATIDPQAAGISIFLIGFALGIEYDFIAFIVARYFGMKHYGTIYGWLYIPFAIGAGFAAPVFGHDFDVNGSYVLSLSCSAVALLVCAGSLLLLGPYRTFEASERA</sequence>
<dbReference type="InterPro" id="IPR050327">
    <property type="entry name" value="Proton-linked_MCT"/>
</dbReference>
<reference evidence="6 7" key="1">
    <citation type="submission" date="2016-05" db="EMBL/GenBank/DDBJ databases">
        <title>Complete genome sequence of Novosphingobium guangzhouense SA925(T).</title>
        <authorList>
            <person name="Sha S."/>
        </authorList>
    </citation>
    <scope>NUCLEOTIDE SEQUENCE [LARGE SCALE GENOMIC DNA]</scope>
    <source>
        <strain evidence="6 7">SA925</strain>
    </source>
</reference>
<keyword evidence="2 4" id="KW-1133">Transmembrane helix</keyword>
<dbReference type="InterPro" id="IPR036259">
    <property type="entry name" value="MFS_trans_sf"/>
</dbReference>
<dbReference type="PROSITE" id="PS50850">
    <property type="entry name" value="MFS"/>
    <property type="match status" value="1"/>
</dbReference>
<feature type="transmembrane region" description="Helical" evidence="4">
    <location>
        <begin position="89"/>
        <end position="107"/>
    </location>
</feature>
<proteinExistence type="predicted"/>
<feature type="transmembrane region" description="Helical" evidence="4">
    <location>
        <begin position="323"/>
        <end position="343"/>
    </location>
</feature>
<keyword evidence="3 4" id="KW-0472">Membrane</keyword>
<evidence type="ECO:0000256" key="1">
    <source>
        <dbReference type="ARBA" id="ARBA00022692"/>
    </source>
</evidence>
<dbReference type="InterPro" id="IPR020846">
    <property type="entry name" value="MFS_dom"/>
</dbReference>
<feature type="transmembrane region" description="Helical" evidence="4">
    <location>
        <begin position="291"/>
        <end position="311"/>
    </location>
</feature>
<dbReference type="InterPro" id="IPR011701">
    <property type="entry name" value="MFS"/>
</dbReference>
<evidence type="ECO:0000259" key="5">
    <source>
        <dbReference type="PROSITE" id="PS50850"/>
    </source>
</evidence>
<feature type="domain" description="Major facilitator superfamily (MFS) profile" evidence="5">
    <location>
        <begin position="22"/>
        <end position="409"/>
    </location>
</feature>
<feature type="transmembrane region" description="Helical" evidence="4">
    <location>
        <begin position="264"/>
        <end position="284"/>
    </location>
</feature>
<dbReference type="AlphaFoldDB" id="A0A2K2FX85"/>
<feature type="transmembrane region" description="Helical" evidence="4">
    <location>
        <begin position="113"/>
        <end position="135"/>
    </location>
</feature>
<dbReference type="PANTHER" id="PTHR11360:SF284">
    <property type="entry name" value="EG:103B4.3 PROTEIN-RELATED"/>
    <property type="match status" value="1"/>
</dbReference>
<dbReference type="SUPFAM" id="SSF103473">
    <property type="entry name" value="MFS general substrate transporter"/>
    <property type="match status" value="1"/>
</dbReference>
<dbReference type="PANTHER" id="PTHR11360">
    <property type="entry name" value="MONOCARBOXYLATE TRANSPORTER"/>
    <property type="match status" value="1"/>
</dbReference>
<feature type="transmembrane region" description="Helical" evidence="4">
    <location>
        <begin position="53"/>
        <end position="77"/>
    </location>
</feature>
<feature type="transmembrane region" description="Helical" evidence="4">
    <location>
        <begin position="147"/>
        <end position="168"/>
    </location>
</feature>
<dbReference type="GO" id="GO:0022857">
    <property type="term" value="F:transmembrane transporter activity"/>
    <property type="evidence" value="ECO:0007669"/>
    <property type="project" value="InterPro"/>
</dbReference>
<dbReference type="Gene3D" id="1.20.1250.20">
    <property type="entry name" value="MFS general substrate transporter like domains"/>
    <property type="match status" value="1"/>
</dbReference>
<comment type="caution">
    <text evidence="6">The sequence shown here is derived from an EMBL/GenBank/DDBJ whole genome shotgun (WGS) entry which is preliminary data.</text>
</comment>
<evidence type="ECO:0000256" key="4">
    <source>
        <dbReference type="SAM" id="Phobius"/>
    </source>
</evidence>
<organism evidence="6 7">
    <name type="scientific">Novosphingobium guangzhouense</name>
    <dbReference type="NCBI Taxonomy" id="1850347"/>
    <lineage>
        <taxon>Bacteria</taxon>
        <taxon>Pseudomonadati</taxon>
        <taxon>Pseudomonadota</taxon>
        <taxon>Alphaproteobacteria</taxon>
        <taxon>Sphingomonadales</taxon>
        <taxon>Sphingomonadaceae</taxon>
        <taxon>Novosphingobium</taxon>
    </lineage>
</organism>
<dbReference type="RefSeq" id="WP_103097763.1">
    <property type="nucleotide sequence ID" value="NZ_LYMM01000051.1"/>
</dbReference>
<evidence type="ECO:0000256" key="3">
    <source>
        <dbReference type="ARBA" id="ARBA00023136"/>
    </source>
</evidence>
<gene>
    <name evidence="6" type="ORF">A8V01_06525</name>
</gene>
<keyword evidence="7" id="KW-1185">Reference proteome</keyword>
<dbReference type="EMBL" id="LYMM01000051">
    <property type="protein sequence ID" value="PNU03374.1"/>
    <property type="molecule type" value="Genomic_DNA"/>
</dbReference>
<keyword evidence="1 4" id="KW-0812">Transmembrane</keyword>
<feature type="transmembrane region" description="Helical" evidence="4">
    <location>
        <begin position="22"/>
        <end position="41"/>
    </location>
</feature>
<feature type="transmembrane region" description="Helical" evidence="4">
    <location>
        <begin position="180"/>
        <end position="200"/>
    </location>
</feature>
<dbReference type="Pfam" id="PF07690">
    <property type="entry name" value="MFS_1"/>
    <property type="match status" value="1"/>
</dbReference>